<comment type="similarity">
    <text evidence="2">Belongs to the RER1 family.</text>
</comment>
<organism evidence="7 8">
    <name type="scientific">Rhizoctonia solani</name>
    <dbReference type="NCBI Taxonomy" id="456999"/>
    <lineage>
        <taxon>Eukaryota</taxon>
        <taxon>Fungi</taxon>
        <taxon>Dikarya</taxon>
        <taxon>Basidiomycota</taxon>
        <taxon>Agaricomycotina</taxon>
        <taxon>Agaricomycetes</taxon>
        <taxon>Cantharellales</taxon>
        <taxon>Ceratobasidiaceae</taxon>
        <taxon>Rhizoctonia</taxon>
    </lineage>
</organism>
<dbReference type="GO" id="GO:0006890">
    <property type="term" value="P:retrograde vesicle-mediated transport, Golgi to endoplasmic reticulum"/>
    <property type="evidence" value="ECO:0007669"/>
    <property type="project" value="TreeGrafter"/>
</dbReference>
<gene>
    <name evidence="7" type="ORF">RDB_LOCUS35070</name>
</gene>
<keyword evidence="4 6" id="KW-1133">Transmembrane helix</keyword>
<evidence type="ECO:0008006" key="9">
    <source>
        <dbReference type="Google" id="ProtNLM"/>
    </source>
</evidence>
<dbReference type="PANTHER" id="PTHR10743">
    <property type="entry name" value="PROTEIN RER1"/>
    <property type="match status" value="1"/>
</dbReference>
<keyword evidence="3 6" id="KW-0812">Transmembrane</keyword>
<sequence>MFRLSATRATVFAILATLFEAFDVPVYWPILVVYFFILFGITMKRQILHMVKYKYVPFDIGRKATSHMVKYKYVPFDIGRKAKYGGK</sequence>
<evidence type="ECO:0000313" key="8">
    <source>
        <dbReference type="Proteomes" id="UP000663850"/>
    </source>
</evidence>
<dbReference type="AlphaFoldDB" id="A0A8H3GE10"/>
<evidence type="ECO:0000256" key="4">
    <source>
        <dbReference type="ARBA" id="ARBA00022989"/>
    </source>
</evidence>
<protein>
    <recommendedName>
        <fullName evidence="9">Protein RER1</fullName>
    </recommendedName>
</protein>
<dbReference type="Proteomes" id="UP000663850">
    <property type="component" value="Unassembled WGS sequence"/>
</dbReference>
<dbReference type="GO" id="GO:0005783">
    <property type="term" value="C:endoplasmic reticulum"/>
    <property type="evidence" value="ECO:0007669"/>
    <property type="project" value="GOC"/>
</dbReference>
<comment type="subcellular location">
    <subcellularLocation>
        <location evidence="1">Membrane</location>
        <topology evidence="1">Multi-pass membrane protein</topology>
    </subcellularLocation>
</comment>
<dbReference type="InterPro" id="IPR004932">
    <property type="entry name" value="Rer1"/>
</dbReference>
<dbReference type="GO" id="GO:0000139">
    <property type="term" value="C:Golgi membrane"/>
    <property type="evidence" value="ECO:0007669"/>
    <property type="project" value="TreeGrafter"/>
</dbReference>
<evidence type="ECO:0000256" key="1">
    <source>
        <dbReference type="ARBA" id="ARBA00004141"/>
    </source>
</evidence>
<accession>A0A8H3GE10</accession>
<proteinExistence type="inferred from homology"/>
<name>A0A8H3GE10_9AGAM</name>
<evidence type="ECO:0000256" key="2">
    <source>
        <dbReference type="ARBA" id="ARBA00006070"/>
    </source>
</evidence>
<evidence type="ECO:0000313" key="7">
    <source>
        <dbReference type="EMBL" id="CAE6445498.1"/>
    </source>
</evidence>
<feature type="transmembrane region" description="Helical" evidence="6">
    <location>
        <begin position="26"/>
        <end position="43"/>
    </location>
</feature>
<dbReference type="GO" id="GO:0006621">
    <property type="term" value="P:protein retention in ER lumen"/>
    <property type="evidence" value="ECO:0007669"/>
    <property type="project" value="TreeGrafter"/>
</dbReference>
<dbReference type="PANTHER" id="PTHR10743:SF0">
    <property type="entry name" value="PROTEIN RER1"/>
    <property type="match status" value="1"/>
</dbReference>
<evidence type="ECO:0000256" key="3">
    <source>
        <dbReference type="ARBA" id="ARBA00022692"/>
    </source>
</evidence>
<reference evidence="7" key="1">
    <citation type="submission" date="2021-01" db="EMBL/GenBank/DDBJ databases">
        <authorList>
            <person name="Kaushik A."/>
        </authorList>
    </citation>
    <scope>NUCLEOTIDE SEQUENCE</scope>
    <source>
        <strain evidence="7">Type strain: AG8-Rh-89/</strain>
    </source>
</reference>
<evidence type="ECO:0000256" key="5">
    <source>
        <dbReference type="ARBA" id="ARBA00023136"/>
    </source>
</evidence>
<dbReference type="EMBL" id="CAJMWZ010001948">
    <property type="protein sequence ID" value="CAE6445498.1"/>
    <property type="molecule type" value="Genomic_DNA"/>
</dbReference>
<keyword evidence="5 6" id="KW-0472">Membrane</keyword>
<evidence type="ECO:0000256" key="6">
    <source>
        <dbReference type="SAM" id="Phobius"/>
    </source>
</evidence>
<dbReference type="Pfam" id="PF03248">
    <property type="entry name" value="Rer1"/>
    <property type="match status" value="1"/>
</dbReference>
<comment type="caution">
    <text evidence="7">The sequence shown here is derived from an EMBL/GenBank/DDBJ whole genome shotgun (WGS) entry which is preliminary data.</text>
</comment>